<keyword evidence="3" id="KW-1185">Reference proteome</keyword>
<evidence type="ECO:0000313" key="3">
    <source>
        <dbReference type="Proteomes" id="UP000038045"/>
    </source>
</evidence>
<feature type="region of interest" description="Disordered" evidence="1">
    <location>
        <begin position="196"/>
        <end position="226"/>
    </location>
</feature>
<dbReference type="Proteomes" id="UP000038045">
    <property type="component" value="Unplaced"/>
</dbReference>
<keyword evidence="2" id="KW-0472">Membrane</keyword>
<dbReference type="AlphaFoldDB" id="A0A0N4ZQI6"/>
<dbReference type="WBParaSite" id="PTRK_0001078300.1">
    <property type="protein sequence ID" value="PTRK_0001078300.1"/>
    <property type="gene ID" value="PTRK_0001078300"/>
</dbReference>
<sequence>MHHMNYPQVMKTNINNVDVDIYVVPVLRNQKHFMFCNEHIHITLLGKILSILYLIIHCIFIRLIMIFGNEVSVMIMSLIGFSVSIAHIYGSFRWRRACLIPIIILLSFYIVHQIVCLLFLLYIFLNENAYFHQQLHSHLNEWEISSIHYVFQAILLVIIPFLLLCIGALKIIVYQYQFLTYVDRLLKRFSLRQEKCNDNNSSGESPPNFDKSISSKKLEPIQDVEV</sequence>
<feature type="transmembrane region" description="Helical" evidence="2">
    <location>
        <begin position="149"/>
        <end position="169"/>
    </location>
</feature>
<evidence type="ECO:0000256" key="2">
    <source>
        <dbReference type="SAM" id="Phobius"/>
    </source>
</evidence>
<evidence type="ECO:0000256" key="1">
    <source>
        <dbReference type="SAM" id="MobiDB-lite"/>
    </source>
</evidence>
<keyword evidence="2" id="KW-1133">Transmembrane helix</keyword>
<protein>
    <submittedName>
        <fullName evidence="4">G_PROTEIN_RECEP_F1_2 domain-containing protein</fullName>
    </submittedName>
</protein>
<accession>A0A0N4ZQI6</accession>
<keyword evidence="2" id="KW-0812">Transmembrane</keyword>
<evidence type="ECO:0000313" key="4">
    <source>
        <dbReference type="WBParaSite" id="PTRK_0001078300.1"/>
    </source>
</evidence>
<feature type="transmembrane region" description="Helical" evidence="2">
    <location>
        <begin position="71"/>
        <end position="90"/>
    </location>
</feature>
<feature type="transmembrane region" description="Helical" evidence="2">
    <location>
        <begin position="102"/>
        <end position="125"/>
    </location>
</feature>
<proteinExistence type="predicted"/>
<organism evidence="3 4">
    <name type="scientific">Parastrongyloides trichosuri</name>
    <name type="common">Possum-specific nematode worm</name>
    <dbReference type="NCBI Taxonomy" id="131310"/>
    <lineage>
        <taxon>Eukaryota</taxon>
        <taxon>Metazoa</taxon>
        <taxon>Ecdysozoa</taxon>
        <taxon>Nematoda</taxon>
        <taxon>Chromadorea</taxon>
        <taxon>Rhabditida</taxon>
        <taxon>Tylenchina</taxon>
        <taxon>Panagrolaimomorpha</taxon>
        <taxon>Strongyloidoidea</taxon>
        <taxon>Strongyloididae</taxon>
        <taxon>Parastrongyloides</taxon>
    </lineage>
</organism>
<feature type="transmembrane region" description="Helical" evidence="2">
    <location>
        <begin position="44"/>
        <end position="65"/>
    </location>
</feature>
<name>A0A0N4ZQI6_PARTI</name>
<reference evidence="4" key="1">
    <citation type="submission" date="2017-02" db="UniProtKB">
        <authorList>
            <consortium name="WormBaseParasite"/>
        </authorList>
    </citation>
    <scope>IDENTIFICATION</scope>
</reference>